<keyword evidence="2" id="KW-0472">Membrane</keyword>
<dbReference type="AlphaFoldDB" id="A0A1J8PX83"/>
<feature type="region of interest" description="Disordered" evidence="1">
    <location>
        <begin position="165"/>
        <end position="187"/>
    </location>
</feature>
<dbReference type="OrthoDB" id="10332683at2759"/>
<keyword evidence="2" id="KW-0812">Transmembrane</keyword>
<dbReference type="EMBL" id="LVVM01004691">
    <property type="protein sequence ID" value="OJA12347.1"/>
    <property type="molecule type" value="Genomic_DNA"/>
</dbReference>
<comment type="caution">
    <text evidence="3">The sequence shown here is derived from an EMBL/GenBank/DDBJ whole genome shotgun (WGS) entry which is preliminary data.</text>
</comment>
<reference evidence="3 4" key="1">
    <citation type="submission" date="2016-03" db="EMBL/GenBank/DDBJ databases">
        <title>Comparative genomics of the ectomycorrhizal sister species Rhizopogon vinicolor and Rhizopogon vesiculosus (Basidiomycota: Boletales) reveals a divergence of the mating type B locus.</title>
        <authorList>
            <person name="Mujic A.B."/>
            <person name="Kuo A."/>
            <person name="Tritt A."/>
            <person name="Lipzen A."/>
            <person name="Chen C."/>
            <person name="Johnson J."/>
            <person name="Sharma A."/>
            <person name="Barry K."/>
            <person name="Grigoriev I.V."/>
            <person name="Spatafora J.W."/>
        </authorList>
    </citation>
    <scope>NUCLEOTIDE SEQUENCE [LARGE SCALE GENOMIC DNA]</scope>
    <source>
        <strain evidence="3 4">AM-OR11-056</strain>
    </source>
</reference>
<keyword evidence="4" id="KW-1185">Reference proteome</keyword>
<protein>
    <submittedName>
        <fullName evidence="3">Uncharacterized protein</fullName>
    </submittedName>
</protein>
<name>A0A1J8PX83_9AGAM</name>
<evidence type="ECO:0000313" key="4">
    <source>
        <dbReference type="Proteomes" id="UP000183567"/>
    </source>
</evidence>
<evidence type="ECO:0000256" key="2">
    <source>
        <dbReference type="SAM" id="Phobius"/>
    </source>
</evidence>
<evidence type="ECO:0000313" key="3">
    <source>
        <dbReference type="EMBL" id="OJA12347.1"/>
    </source>
</evidence>
<sequence length="224" mass="24670">MDAWKVFLRAVTVVLSSIGIVLSLLAIFIRTLMPSYAKASAMLSKPLPPTTGVLRGRIAQPLQRSHSVPVLASYPHSDISKNIMRNSIVDEAVPHVHSPKLVTESRTHRSNRIEVSTEIHQVLRGLPVLISPSVKIVSGASKQPPAVLRGKSSVGSLLMFSTRDSLCPRKNPSDPSNPPLRTQPYAAPYFFPAPGTPEAIDYVRKTRAELLRPRRTLRRFTQGD</sequence>
<gene>
    <name evidence="3" type="ORF">AZE42_02776</name>
</gene>
<feature type="transmembrane region" description="Helical" evidence="2">
    <location>
        <begin position="6"/>
        <end position="29"/>
    </location>
</feature>
<evidence type="ECO:0000256" key="1">
    <source>
        <dbReference type="SAM" id="MobiDB-lite"/>
    </source>
</evidence>
<proteinExistence type="predicted"/>
<dbReference type="Proteomes" id="UP000183567">
    <property type="component" value="Unassembled WGS sequence"/>
</dbReference>
<accession>A0A1J8PX83</accession>
<keyword evidence="2" id="KW-1133">Transmembrane helix</keyword>
<organism evidence="3 4">
    <name type="scientific">Rhizopogon vesiculosus</name>
    <dbReference type="NCBI Taxonomy" id="180088"/>
    <lineage>
        <taxon>Eukaryota</taxon>
        <taxon>Fungi</taxon>
        <taxon>Dikarya</taxon>
        <taxon>Basidiomycota</taxon>
        <taxon>Agaricomycotina</taxon>
        <taxon>Agaricomycetes</taxon>
        <taxon>Agaricomycetidae</taxon>
        <taxon>Boletales</taxon>
        <taxon>Suillineae</taxon>
        <taxon>Rhizopogonaceae</taxon>
        <taxon>Rhizopogon</taxon>
    </lineage>
</organism>